<proteinExistence type="predicted"/>
<dbReference type="EnsemblFungi" id="MAPG_02428T0">
    <property type="protein sequence ID" value="MAPG_02428T0"/>
    <property type="gene ID" value="MAPG_02428"/>
</dbReference>
<feature type="region of interest" description="Disordered" evidence="1">
    <location>
        <begin position="71"/>
        <end position="110"/>
    </location>
</feature>
<sequence>MSNNGRARAGAPLTGTDIDSHGRTQRIKDTAASALEHGARHTQPARRYRLAFNASRPGCLDDIIWKRKRQSAYQQNRTGKEVLKKKKSQSYGWPMGSDQRPGGGERHSKG</sequence>
<protein>
    <submittedName>
        <fullName evidence="2 3">Uncharacterized protein</fullName>
    </submittedName>
</protein>
<reference evidence="3" key="4">
    <citation type="journal article" date="2015" name="G3 (Bethesda)">
        <title>Genome sequences of three phytopathogenic species of the Magnaporthaceae family of fungi.</title>
        <authorList>
            <person name="Okagaki L.H."/>
            <person name="Nunes C.C."/>
            <person name="Sailsbery J."/>
            <person name="Clay B."/>
            <person name="Brown D."/>
            <person name="John T."/>
            <person name="Oh Y."/>
            <person name="Young N."/>
            <person name="Fitzgerald M."/>
            <person name="Haas B.J."/>
            <person name="Zeng Q."/>
            <person name="Young S."/>
            <person name="Adiconis X."/>
            <person name="Fan L."/>
            <person name="Levin J.Z."/>
            <person name="Mitchell T.K."/>
            <person name="Okubara P.A."/>
            <person name="Farman M.L."/>
            <person name="Kohn L.M."/>
            <person name="Birren B."/>
            <person name="Ma L.-J."/>
            <person name="Dean R.A."/>
        </authorList>
    </citation>
    <scope>NUCLEOTIDE SEQUENCE</scope>
    <source>
        <strain evidence="3">ATCC 64411 / 73-15</strain>
    </source>
</reference>
<dbReference type="VEuPathDB" id="FungiDB:MAPG_02428"/>
<gene>
    <name evidence="2" type="ORF">MAPG_02428</name>
</gene>
<dbReference type="EMBL" id="GL876967">
    <property type="protein sequence ID" value="KLU83366.1"/>
    <property type="molecule type" value="Genomic_DNA"/>
</dbReference>
<name>A0A0C4DRC0_MAGP6</name>
<evidence type="ECO:0000313" key="3">
    <source>
        <dbReference type="EnsemblFungi" id="MAPG_02428T0"/>
    </source>
</evidence>
<evidence type="ECO:0000256" key="1">
    <source>
        <dbReference type="SAM" id="MobiDB-lite"/>
    </source>
</evidence>
<reference evidence="2" key="2">
    <citation type="submission" date="2010-05" db="EMBL/GenBank/DDBJ databases">
        <title>The Genome Sequence of Magnaporthe poae strain ATCC 64411.</title>
        <authorList>
            <consortium name="The Broad Institute Genome Sequencing Platform"/>
            <consortium name="Broad Institute Genome Sequencing Center for Infectious Disease"/>
            <person name="Ma L.-J."/>
            <person name="Dead R."/>
            <person name="Young S."/>
            <person name="Zeng Q."/>
            <person name="Koehrsen M."/>
            <person name="Alvarado L."/>
            <person name="Berlin A."/>
            <person name="Chapman S.B."/>
            <person name="Chen Z."/>
            <person name="Freedman E."/>
            <person name="Gellesch M."/>
            <person name="Goldberg J."/>
            <person name="Griggs A."/>
            <person name="Gujja S."/>
            <person name="Heilman E.R."/>
            <person name="Heiman D."/>
            <person name="Hepburn T."/>
            <person name="Howarth C."/>
            <person name="Jen D."/>
            <person name="Larson L."/>
            <person name="Mehta T."/>
            <person name="Neiman D."/>
            <person name="Pearson M."/>
            <person name="Roberts A."/>
            <person name="Saif S."/>
            <person name="Shea T."/>
            <person name="Shenoy N."/>
            <person name="Sisk P."/>
            <person name="Stolte C."/>
            <person name="Sykes S."/>
            <person name="Walk T."/>
            <person name="White J."/>
            <person name="Yandava C."/>
            <person name="Haas B."/>
            <person name="Nusbaum C."/>
            <person name="Birren B."/>
        </authorList>
    </citation>
    <scope>NUCLEOTIDE SEQUENCE</scope>
    <source>
        <strain evidence="2">ATCC 64411</strain>
    </source>
</reference>
<feature type="region of interest" description="Disordered" evidence="1">
    <location>
        <begin position="1"/>
        <end position="44"/>
    </location>
</feature>
<dbReference type="AlphaFoldDB" id="A0A0C4DRC0"/>
<dbReference type="EMBL" id="ADBL01000608">
    <property type="status" value="NOT_ANNOTATED_CDS"/>
    <property type="molecule type" value="Genomic_DNA"/>
</dbReference>
<evidence type="ECO:0000313" key="2">
    <source>
        <dbReference type="EMBL" id="KLU83366.1"/>
    </source>
</evidence>
<reference evidence="3" key="5">
    <citation type="submission" date="2015-06" db="UniProtKB">
        <authorList>
            <consortium name="EnsemblFungi"/>
        </authorList>
    </citation>
    <scope>IDENTIFICATION</scope>
    <source>
        <strain evidence="3">ATCC 64411</strain>
    </source>
</reference>
<keyword evidence="4" id="KW-1185">Reference proteome</keyword>
<reference evidence="2" key="3">
    <citation type="submission" date="2011-03" db="EMBL/GenBank/DDBJ databases">
        <title>Annotation of Magnaporthe poae ATCC 64411.</title>
        <authorList>
            <person name="Ma L.-J."/>
            <person name="Dead R."/>
            <person name="Young S.K."/>
            <person name="Zeng Q."/>
            <person name="Gargeya S."/>
            <person name="Fitzgerald M."/>
            <person name="Haas B."/>
            <person name="Abouelleil A."/>
            <person name="Alvarado L."/>
            <person name="Arachchi H.M."/>
            <person name="Berlin A."/>
            <person name="Brown A."/>
            <person name="Chapman S.B."/>
            <person name="Chen Z."/>
            <person name="Dunbar C."/>
            <person name="Freedman E."/>
            <person name="Gearin G."/>
            <person name="Gellesch M."/>
            <person name="Goldberg J."/>
            <person name="Griggs A."/>
            <person name="Gujja S."/>
            <person name="Heiman D."/>
            <person name="Howarth C."/>
            <person name="Larson L."/>
            <person name="Lui A."/>
            <person name="MacDonald P.J.P."/>
            <person name="Mehta T."/>
            <person name="Montmayeur A."/>
            <person name="Murphy C."/>
            <person name="Neiman D."/>
            <person name="Pearson M."/>
            <person name="Priest M."/>
            <person name="Roberts A."/>
            <person name="Saif S."/>
            <person name="Shea T."/>
            <person name="Shenoy N."/>
            <person name="Sisk P."/>
            <person name="Stolte C."/>
            <person name="Sykes S."/>
            <person name="Yandava C."/>
            <person name="Wortman J."/>
            <person name="Nusbaum C."/>
            <person name="Birren B."/>
        </authorList>
    </citation>
    <scope>NUCLEOTIDE SEQUENCE</scope>
    <source>
        <strain evidence="2">ATCC 64411</strain>
    </source>
</reference>
<accession>A0A0C4DRC0</accession>
<feature type="compositionally biased region" description="Basic and acidic residues" evidence="1">
    <location>
        <begin position="18"/>
        <end position="29"/>
    </location>
</feature>
<dbReference type="Proteomes" id="UP000011715">
    <property type="component" value="Unassembled WGS sequence"/>
</dbReference>
<reference evidence="4" key="1">
    <citation type="submission" date="2010-05" db="EMBL/GenBank/DDBJ databases">
        <title>The genome sequence of Magnaporthe poae strain ATCC 64411.</title>
        <authorList>
            <person name="Ma L.-J."/>
            <person name="Dead R."/>
            <person name="Young S."/>
            <person name="Zeng Q."/>
            <person name="Koehrsen M."/>
            <person name="Alvarado L."/>
            <person name="Berlin A."/>
            <person name="Chapman S.B."/>
            <person name="Chen Z."/>
            <person name="Freedman E."/>
            <person name="Gellesch M."/>
            <person name="Goldberg J."/>
            <person name="Griggs A."/>
            <person name="Gujja S."/>
            <person name="Heilman E.R."/>
            <person name="Heiman D."/>
            <person name="Hepburn T."/>
            <person name="Howarth C."/>
            <person name="Jen D."/>
            <person name="Larson L."/>
            <person name="Mehta T."/>
            <person name="Neiman D."/>
            <person name="Pearson M."/>
            <person name="Roberts A."/>
            <person name="Saif S."/>
            <person name="Shea T."/>
            <person name="Shenoy N."/>
            <person name="Sisk P."/>
            <person name="Stolte C."/>
            <person name="Sykes S."/>
            <person name="Walk T."/>
            <person name="White J."/>
            <person name="Yandava C."/>
            <person name="Haas B."/>
            <person name="Nusbaum C."/>
            <person name="Birren B."/>
        </authorList>
    </citation>
    <scope>NUCLEOTIDE SEQUENCE [LARGE SCALE GENOMIC DNA]</scope>
    <source>
        <strain evidence="4">ATCC 64411 / 73-15</strain>
    </source>
</reference>
<organism evidence="3 4">
    <name type="scientific">Magnaporthiopsis poae (strain ATCC 64411 / 73-15)</name>
    <name type="common">Kentucky bluegrass fungus</name>
    <name type="synonym">Magnaporthe poae</name>
    <dbReference type="NCBI Taxonomy" id="644358"/>
    <lineage>
        <taxon>Eukaryota</taxon>
        <taxon>Fungi</taxon>
        <taxon>Dikarya</taxon>
        <taxon>Ascomycota</taxon>
        <taxon>Pezizomycotina</taxon>
        <taxon>Sordariomycetes</taxon>
        <taxon>Sordariomycetidae</taxon>
        <taxon>Magnaporthales</taxon>
        <taxon>Magnaporthaceae</taxon>
        <taxon>Magnaporthiopsis</taxon>
    </lineage>
</organism>
<evidence type="ECO:0000313" key="4">
    <source>
        <dbReference type="Proteomes" id="UP000011715"/>
    </source>
</evidence>